<dbReference type="SUPFAM" id="SSF141868">
    <property type="entry name" value="EAL domain-like"/>
    <property type="match status" value="1"/>
</dbReference>
<accession>A0ABR8P066</accession>
<dbReference type="CDD" id="cd01949">
    <property type="entry name" value="GGDEF"/>
    <property type="match status" value="1"/>
</dbReference>
<evidence type="ECO:0000259" key="2">
    <source>
        <dbReference type="PROSITE" id="PS50887"/>
    </source>
</evidence>
<dbReference type="Gene3D" id="3.30.450.20">
    <property type="entry name" value="PAS domain"/>
    <property type="match status" value="1"/>
</dbReference>
<name>A0ABR8P066_9GAMM</name>
<dbReference type="NCBIfam" id="TIGR00254">
    <property type="entry name" value="GGDEF"/>
    <property type="match status" value="1"/>
</dbReference>
<dbReference type="CDD" id="cd01948">
    <property type="entry name" value="EAL"/>
    <property type="match status" value="1"/>
</dbReference>
<organism evidence="3 4">
    <name type="scientific">Marinomonas colpomeniae</name>
    <dbReference type="NCBI Taxonomy" id="2774408"/>
    <lineage>
        <taxon>Bacteria</taxon>
        <taxon>Pseudomonadati</taxon>
        <taxon>Pseudomonadota</taxon>
        <taxon>Gammaproteobacteria</taxon>
        <taxon>Oceanospirillales</taxon>
        <taxon>Oceanospirillaceae</taxon>
        <taxon>Marinomonas</taxon>
    </lineage>
</organism>
<feature type="domain" description="EAL" evidence="1">
    <location>
        <begin position="448"/>
        <end position="699"/>
    </location>
</feature>
<dbReference type="PANTHER" id="PTHR44757:SF2">
    <property type="entry name" value="BIOFILM ARCHITECTURE MAINTENANCE PROTEIN MBAA"/>
    <property type="match status" value="1"/>
</dbReference>
<proteinExistence type="predicted"/>
<dbReference type="InterPro" id="IPR035919">
    <property type="entry name" value="EAL_sf"/>
</dbReference>
<dbReference type="SUPFAM" id="SSF55073">
    <property type="entry name" value="Nucleotide cyclase"/>
    <property type="match status" value="1"/>
</dbReference>
<dbReference type="SUPFAM" id="SSF55785">
    <property type="entry name" value="PYP-like sensor domain (PAS domain)"/>
    <property type="match status" value="1"/>
</dbReference>
<dbReference type="EMBL" id="JACYFC010000003">
    <property type="protein sequence ID" value="MBD5771265.1"/>
    <property type="molecule type" value="Genomic_DNA"/>
</dbReference>
<reference evidence="3 4" key="1">
    <citation type="submission" date="2020-09" db="EMBL/GenBank/DDBJ databases">
        <title>Marinomonas sp. nov., isolated from the cysticercosis algae of Qingdao, China.</title>
        <authorList>
            <person name="Sun X."/>
        </authorList>
    </citation>
    <scope>NUCLEOTIDE SEQUENCE [LARGE SCALE GENOMIC DNA]</scope>
    <source>
        <strain evidence="3 4">SM2066</strain>
    </source>
</reference>
<evidence type="ECO:0000313" key="4">
    <source>
        <dbReference type="Proteomes" id="UP000604161"/>
    </source>
</evidence>
<evidence type="ECO:0000313" key="3">
    <source>
        <dbReference type="EMBL" id="MBD5771265.1"/>
    </source>
</evidence>
<dbReference type="Gene3D" id="3.20.20.450">
    <property type="entry name" value="EAL domain"/>
    <property type="match status" value="1"/>
</dbReference>
<feature type="domain" description="GGDEF" evidence="2">
    <location>
        <begin position="306"/>
        <end position="439"/>
    </location>
</feature>
<gene>
    <name evidence="3" type="ORF">IF202_09410</name>
</gene>
<dbReference type="SMART" id="SM00267">
    <property type="entry name" value="GGDEF"/>
    <property type="match status" value="1"/>
</dbReference>
<dbReference type="Proteomes" id="UP000604161">
    <property type="component" value="Unassembled WGS sequence"/>
</dbReference>
<sequence length="699" mass="79485">MNASFFQELGLFDCAVLQWIGSDKFKVLHDNDTWFTDLFSNKTQGDICVLNNEPFFLVDFLYDANEFWTLKADGRISSGIWSEQTEGNLLRLEASAIFSKGNAYLVLFNMEGEFNKRQGTLQSARELLLSNDKVLEQHDLIRARVESLTSGAERQESSLLKLRNVADNAEFGIAIFDKDMCSLHQNPALYNLFEMQAPEEPSNLLLDLCRDQFPELQRILLTGSLWNGELYWLKPPALSRWLQLTICPLKNEMGDNLFWLFLITDITREKYLKQSNEKLTYFDSLTNLPNRQYFWQYLERLVGINQDFYVMILDVKHLKRTNEAFGFAAGDIVLKEIVSRIAPLLNTNDIFSRIGGNEFAVIIRDVSQHRCKLIADNMISVVSEPYYVLEQCQCNVGLSIGAAHYPEDGVSAEDLMKYADLASFSAKQNIKSSIQFYSTDLKDDALKRMDLESALREAIEKEQFELYLQPILDLASGRIVQAEVLLRWDRPGVGMVSPAEFIPVAEQTGLIVTIGKWVIKEAISLLMDLHRQHKYIKLSVNLSPAQVSDNGLLNFIKKSIVSSEIDASYLELELTEGVLVNDFDRISEFLVELRALGITIAIDDFGTGYSSLSYLQKLPIDFLKIDQSFIFELIGNDSNQAIVQAIIGMAKSLKLKVIAEGVETEAQRDLLKEYCCQFVQGYLFSKPLEYKAFCALLNT</sequence>
<dbReference type="InterPro" id="IPR029787">
    <property type="entry name" value="Nucleotide_cyclase"/>
</dbReference>
<keyword evidence="4" id="KW-1185">Reference proteome</keyword>
<dbReference type="SMART" id="SM00052">
    <property type="entry name" value="EAL"/>
    <property type="match status" value="1"/>
</dbReference>
<dbReference type="InterPro" id="IPR043128">
    <property type="entry name" value="Rev_trsase/Diguanyl_cyclase"/>
</dbReference>
<dbReference type="RefSeq" id="WP_191594659.1">
    <property type="nucleotide sequence ID" value="NZ_JACYFC010000003.1"/>
</dbReference>
<protein>
    <submittedName>
        <fullName evidence="3">EAL domain-containing protein</fullName>
    </submittedName>
</protein>
<dbReference type="InterPro" id="IPR000160">
    <property type="entry name" value="GGDEF_dom"/>
</dbReference>
<comment type="caution">
    <text evidence="3">The sequence shown here is derived from an EMBL/GenBank/DDBJ whole genome shotgun (WGS) entry which is preliminary data.</text>
</comment>
<dbReference type="InterPro" id="IPR001633">
    <property type="entry name" value="EAL_dom"/>
</dbReference>
<dbReference type="InterPro" id="IPR052155">
    <property type="entry name" value="Biofilm_reg_signaling"/>
</dbReference>
<dbReference type="Gene3D" id="3.30.70.270">
    <property type="match status" value="1"/>
</dbReference>
<evidence type="ECO:0000259" key="1">
    <source>
        <dbReference type="PROSITE" id="PS50883"/>
    </source>
</evidence>
<dbReference type="PROSITE" id="PS50887">
    <property type="entry name" value="GGDEF"/>
    <property type="match status" value="1"/>
</dbReference>
<dbReference type="PROSITE" id="PS50883">
    <property type="entry name" value="EAL"/>
    <property type="match status" value="1"/>
</dbReference>
<dbReference type="PANTHER" id="PTHR44757">
    <property type="entry name" value="DIGUANYLATE CYCLASE DGCP"/>
    <property type="match status" value="1"/>
</dbReference>
<dbReference type="Pfam" id="PF00990">
    <property type="entry name" value="GGDEF"/>
    <property type="match status" value="1"/>
</dbReference>
<dbReference type="InterPro" id="IPR035965">
    <property type="entry name" value="PAS-like_dom_sf"/>
</dbReference>
<dbReference type="Pfam" id="PF00563">
    <property type="entry name" value="EAL"/>
    <property type="match status" value="1"/>
</dbReference>